<dbReference type="Proteomes" id="UP000033163">
    <property type="component" value="Chromosome I"/>
</dbReference>
<proteinExistence type="predicted"/>
<dbReference type="RefSeq" id="WP_046503780.1">
    <property type="nucleotide sequence ID" value="NZ_LN831776.1"/>
</dbReference>
<organism evidence="1 2">
    <name type="scientific">Paenibacillus riograndensis SBR5</name>
    <dbReference type="NCBI Taxonomy" id="1073571"/>
    <lineage>
        <taxon>Bacteria</taxon>
        <taxon>Bacillati</taxon>
        <taxon>Bacillota</taxon>
        <taxon>Bacilli</taxon>
        <taxon>Bacillales</taxon>
        <taxon>Paenibacillaceae</taxon>
        <taxon>Paenibacillus</taxon>
        <taxon>Paenibacillus sonchi group</taxon>
    </lineage>
</organism>
<dbReference type="EMBL" id="LN831776">
    <property type="protein sequence ID" value="CQR55938.1"/>
    <property type="molecule type" value="Genomic_DNA"/>
</dbReference>
<dbReference type="PATRIC" id="fig|1073571.4.peg.3785"/>
<protein>
    <submittedName>
        <fullName evidence="1">Putative membrane protein</fullName>
    </submittedName>
</protein>
<gene>
    <name evidence="1" type="ORF">PRIO_3535</name>
</gene>
<dbReference type="AlphaFoldDB" id="A0A0E3WHV3"/>
<dbReference type="HOGENOM" id="CLU_2736286_0_0_9"/>
<evidence type="ECO:0000313" key="1">
    <source>
        <dbReference type="EMBL" id="CQR55938.1"/>
    </source>
</evidence>
<name>A0A0E3WHV3_9BACL</name>
<dbReference type="KEGG" id="pri:PRIO_3535"/>
<sequence>MRIGWFKRRKLQPTLVVLLSLFILLLMSMLSIVMYYSTSRLISAKLSEASLSELEQVNSLLSQRMDSIRST</sequence>
<evidence type="ECO:0000313" key="2">
    <source>
        <dbReference type="Proteomes" id="UP000033163"/>
    </source>
</evidence>
<reference evidence="2" key="1">
    <citation type="submission" date="2015-03" db="EMBL/GenBank/DDBJ databases">
        <authorList>
            <person name="Wibberg D."/>
        </authorList>
    </citation>
    <scope>NUCLEOTIDE SEQUENCE [LARGE SCALE GENOMIC DNA]</scope>
</reference>
<accession>A0A0E3WHV3</accession>